<reference evidence="1 2" key="1">
    <citation type="submission" date="2021-10" db="EMBL/GenBank/DDBJ databases">
        <title>Streptomyces gossypii sp. nov., isolated from soil collected from cotton field.</title>
        <authorList>
            <person name="Ge X."/>
            <person name="Chen X."/>
            <person name="Liu W."/>
        </authorList>
    </citation>
    <scope>NUCLEOTIDE SEQUENCE [LARGE SCALE GENOMIC DNA]</scope>
    <source>
        <strain evidence="1 2">N2-109</strain>
    </source>
</reference>
<evidence type="ECO:0000313" key="1">
    <source>
        <dbReference type="EMBL" id="MCT2589810.1"/>
    </source>
</evidence>
<proteinExistence type="predicted"/>
<dbReference type="RefSeq" id="WP_260216814.1">
    <property type="nucleotide sequence ID" value="NZ_JAJAGO010000003.1"/>
</dbReference>
<sequence>MPAPADMPDFPSPPPWPRLGGYGLVTGHEGCWEVLTVGARSIQIGDVVDVHGAERAVRDMRDTGPHKVLIFEGGVTCRLALHARLNAHRVHPSQS</sequence>
<evidence type="ECO:0000313" key="2">
    <source>
        <dbReference type="Proteomes" id="UP001156389"/>
    </source>
</evidence>
<accession>A0ABT2JR37</accession>
<keyword evidence="2" id="KW-1185">Reference proteome</keyword>
<comment type="caution">
    <text evidence="1">The sequence shown here is derived from an EMBL/GenBank/DDBJ whole genome shotgun (WGS) entry which is preliminary data.</text>
</comment>
<dbReference type="Proteomes" id="UP001156389">
    <property type="component" value="Unassembled WGS sequence"/>
</dbReference>
<name>A0ABT2JR37_9ACTN</name>
<organism evidence="1 2">
    <name type="scientific">Streptomyces gossypii</name>
    <dbReference type="NCBI Taxonomy" id="2883101"/>
    <lineage>
        <taxon>Bacteria</taxon>
        <taxon>Bacillati</taxon>
        <taxon>Actinomycetota</taxon>
        <taxon>Actinomycetes</taxon>
        <taxon>Kitasatosporales</taxon>
        <taxon>Streptomycetaceae</taxon>
        <taxon>Streptomyces</taxon>
    </lineage>
</organism>
<dbReference type="EMBL" id="JAJAGO010000003">
    <property type="protein sequence ID" value="MCT2589810.1"/>
    <property type="molecule type" value="Genomic_DNA"/>
</dbReference>
<gene>
    <name evidence="1" type="ORF">LHJ74_07760</name>
</gene>
<protein>
    <submittedName>
        <fullName evidence="1">Uncharacterized protein</fullName>
    </submittedName>
</protein>